<proteinExistence type="predicted"/>
<name>A0A067PJF4_9AGAM</name>
<dbReference type="Proteomes" id="UP000027265">
    <property type="component" value="Unassembled WGS sequence"/>
</dbReference>
<reference evidence="2" key="1">
    <citation type="journal article" date="2014" name="Proc. Natl. Acad. Sci. U.S.A.">
        <title>Extensive sampling of basidiomycete genomes demonstrates inadequacy of the white-rot/brown-rot paradigm for wood decay fungi.</title>
        <authorList>
            <person name="Riley R."/>
            <person name="Salamov A.A."/>
            <person name="Brown D.W."/>
            <person name="Nagy L.G."/>
            <person name="Floudas D."/>
            <person name="Held B.W."/>
            <person name="Levasseur A."/>
            <person name="Lombard V."/>
            <person name="Morin E."/>
            <person name="Otillar R."/>
            <person name="Lindquist E.A."/>
            <person name="Sun H."/>
            <person name="LaButti K.M."/>
            <person name="Schmutz J."/>
            <person name="Jabbour D."/>
            <person name="Luo H."/>
            <person name="Baker S.E."/>
            <person name="Pisabarro A.G."/>
            <person name="Walton J.D."/>
            <person name="Blanchette R.A."/>
            <person name="Henrissat B."/>
            <person name="Martin F."/>
            <person name="Cullen D."/>
            <person name="Hibbett D.S."/>
            <person name="Grigoriev I.V."/>
        </authorList>
    </citation>
    <scope>NUCLEOTIDE SEQUENCE [LARGE SCALE GENOMIC DNA]</scope>
    <source>
        <strain evidence="2">MUCL 33604</strain>
    </source>
</reference>
<dbReference type="EMBL" id="KL197751">
    <property type="protein sequence ID" value="KDQ51167.1"/>
    <property type="molecule type" value="Genomic_DNA"/>
</dbReference>
<gene>
    <name evidence="1" type="ORF">JAAARDRAFT_539314</name>
</gene>
<evidence type="ECO:0000313" key="2">
    <source>
        <dbReference type="Proteomes" id="UP000027265"/>
    </source>
</evidence>
<evidence type="ECO:0000313" key="1">
    <source>
        <dbReference type="EMBL" id="KDQ51167.1"/>
    </source>
</evidence>
<dbReference type="HOGENOM" id="CLU_2223658_0_0_1"/>
<protein>
    <submittedName>
        <fullName evidence="1">Uncharacterized protein</fullName>
    </submittedName>
</protein>
<accession>A0A067PJF4</accession>
<dbReference type="AlphaFoldDB" id="A0A067PJF4"/>
<organism evidence="1 2">
    <name type="scientific">Jaapia argillacea MUCL 33604</name>
    <dbReference type="NCBI Taxonomy" id="933084"/>
    <lineage>
        <taxon>Eukaryota</taxon>
        <taxon>Fungi</taxon>
        <taxon>Dikarya</taxon>
        <taxon>Basidiomycota</taxon>
        <taxon>Agaricomycotina</taxon>
        <taxon>Agaricomycetes</taxon>
        <taxon>Agaricomycetidae</taxon>
        <taxon>Jaapiales</taxon>
        <taxon>Jaapiaceae</taxon>
        <taxon>Jaapia</taxon>
    </lineage>
</organism>
<dbReference type="InParanoid" id="A0A067PJF4"/>
<sequence length="106" mass="11841">MPFPSVKMLTAFGFVVSVTDGRRCYSILHSSYLIALHQEKGKSTLALLEGPSIRPSRFRVQSATNSTTRRTTISYAPCIGLLNRQCEDDSLLSTQRPHVSSLDTWH</sequence>
<keyword evidence="2" id="KW-1185">Reference proteome</keyword>